<evidence type="ECO:0000256" key="5">
    <source>
        <dbReference type="ARBA" id="ARBA00023014"/>
    </source>
</evidence>
<dbReference type="InterPro" id="IPR051452">
    <property type="entry name" value="Diverse_Oxidoreductases"/>
</dbReference>
<dbReference type="SUPFAM" id="SSF47741">
    <property type="entry name" value="CO dehydrogenase ISP C-domain like"/>
    <property type="match status" value="1"/>
</dbReference>
<keyword evidence="3" id="KW-0560">Oxidoreductase</keyword>
<dbReference type="InterPro" id="IPR001041">
    <property type="entry name" value="2Fe-2S_ferredoxin-type"/>
</dbReference>
<keyword evidence="1" id="KW-0001">2Fe-2S</keyword>
<dbReference type="Gene3D" id="3.10.20.30">
    <property type="match status" value="1"/>
</dbReference>
<dbReference type="Pfam" id="PF01799">
    <property type="entry name" value="Fer2_2"/>
    <property type="match status" value="1"/>
</dbReference>
<dbReference type="PANTHER" id="PTHR44379">
    <property type="entry name" value="OXIDOREDUCTASE WITH IRON-SULFUR SUBUNIT"/>
    <property type="match status" value="1"/>
</dbReference>
<proteinExistence type="predicted"/>
<protein>
    <submittedName>
        <fullName evidence="7">(2Fe-2S)-binding protein</fullName>
    </submittedName>
</protein>
<reference evidence="7 8" key="1">
    <citation type="submission" date="2023-12" db="EMBL/GenBank/DDBJ databases">
        <title>Whole genome sequencing of Paenibacillus phoenicis isolated from the Phoenix Mars Lander spacecraft assembly facility.</title>
        <authorList>
            <person name="Garcia A."/>
            <person name="Venkateswaran K."/>
        </authorList>
    </citation>
    <scope>NUCLEOTIDE SEQUENCE [LARGE SCALE GENOMIC DNA]</scope>
    <source>
        <strain evidence="7 8">3PO2SA</strain>
    </source>
</reference>
<name>A0ABU5PIA9_9BACL</name>
<evidence type="ECO:0000256" key="2">
    <source>
        <dbReference type="ARBA" id="ARBA00022723"/>
    </source>
</evidence>
<dbReference type="Pfam" id="PF00111">
    <property type="entry name" value="Fer2"/>
    <property type="match status" value="1"/>
</dbReference>
<keyword evidence="2" id="KW-0479">Metal-binding</keyword>
<feature type="domain" description="2Fe-2S ferredoxin-type" evidence="6">
    <location>
        <begin position="11"/>
        <end position="87"/>
    </location>
</feature>
<evidence type="ECO:0000256" key="1">
    <source>
        <dbReference type="ARBA" id="ARBA00022714"/>
    </source>
</evidence>
<dbReference type="PANTHER" id="PTHR44379:SF5">
    <property type="entry name" value="OXIDOREDUCTASE WITH IRON-SULFUR SUBUNIT"/>
    <property type="match status" value="1"/>
</dbReference>
<keyword evidence="4" id="KW-0408">Iron</keyword>
<keyword evidence="8" id="KW-1185">Reference proteome</keyword>
<evidence type="ECO:0000259" key="6">
    <source>
        <dbReference type="PROSITE" id="PS51085"/>
    </source>
</evidence>
<dbReference type="SUPFAM" id="SSF54292">
    <property type="entry name" value="2Fe-2S ferredoxin-like"/>
    <property type="match status" value="1"/>
</dbReference>
<dbReference type="InterPro" id="IPR012675">
    <property type="entry name" value="Beta-grasp_dom_sf"/>
</dbReference>
<dbReference type="Gene3D" id="1.10.150.120">
    <property type="entry name" value="[2Fe-2S]-binding domain"/>
    <property type="match status" value="1"/>
</dbReference>
<comment type="caution">
    <text evidence="7">The sequence shown here is derived from an EMBL/GenBank/DDBJ whole genome shotgun (WGS) entry which is preliminary data.</text>
</comment>
<evidence type="ECO:0000313" key="7">
    <source>
        <dbReference type="EMBL" id="MEA3569522.1"/>
    </source>
</evidence>
<dbReference type="InterPro" id="IPR036010">
    <property type="entry name" value="2Fe-2S_ferredoxin-like_sf"/>
</dbReference>
<accession>A0ABU5PIA9</accession>
<dbReference type="Proteomes" id="UP001292216">
    <property type="component" value="Unassembled WGS sequence"/>
</dbReference>
<dbReference type="InterPro" id="IPR036884">
    <property type="entry name" value="2Fe-2S-bd_dom_sf"/>
</dbReference>
<dbReference type="InterPro" id="IPR006058">
    <property type="entry name" value="2Fe2S_fd_BS"/>
</dbReference>
<gene>
    <name evidence="7" type="ORF">U9M73_05860</name>
</gene>
<dbReference type="RefSeq" id="WP_009223263.1">
    <property type="nucleotide sequence ID" value="NZ_CBCSKM010000023.1"/>
</dbReference>
<dbReference type="EMBL" id="JAYERP010000001">
    <property type="protein sequence ID" value="MEA3569522.1"/>
    <property type="molecule type" value="Genomic_DNA"/>
</dbReference>
<sequence length="165" mass="17407">MNGGHNHNPNSSLTLTINGEDVTWNGEPTASLADVIREGQGLTGTKIGCRTGECGACTVLLDGQPVVSCLVPVASAQGQTVETIEGLARHPEFRELEQAMQEYGGVQCGFCTPGMMMSTWAWLQNPDLFGGDIGAALKNNLCRCTGYRGIIEAAEHVLASKGAVR</sequence>
<organism evidence="7 8">
    <name type="scientific">Paenibacillus phoenicis</name>
    <dbReference type="NCBI Taxonomy" id="554117"/>
    <lineage>
        <taxon>Bacteria</taxon>
        <taxon>Bacillati</taxon>
        <taxon>Bacillota</taxon>
        <taxon>Bacilli</taxon>
        <taxon>Bacillales</taxon>
        <taxon>Paenibacillaceae</taxon>
        <taxon>Paenibacillus</taxon>
    </lineage>
</organism>
<dbReference type="PROSITE" id="PS51085">
    <property type="entry name" value="2FE2S_FER_2"/>
    <property type="match status" value="1"/>
</dbReference>
<dbReference type="PROSITE" id="PS00197">
    <property type="entry name" value="2FE2S_FER_1"/>
    <property type="match status" value="1"/>
</dbReference>
<evidence type="ECO:0000256" key="4">
    <source>
        <dbReference type="ARBA" id="ARBA00023004"/>
    </source>
</evidence>
<evidence type="ECO:0000256" key="3">
    <source>
        <dbReference type="ARBA" id="ARBA00023002"/>
    </source>
</evidence>
<keyword evidence="5" id="KW-0411">Iron-sulfur</keyword>
<dbReference type="CDD" id="cd00207">
    <property type="entry name" value="fer2"/>
    <property type="match status" value="1"/>
</dbReference>
<dbReference type="InterPro" id="IPR002888">
    <property type="entry name" value="2Fe-2S-bd"/>
</dbReference>
<evidence type="ECO:0000313" key="8">
    <source>
        <dbReference type="Proteomes" id="UP001292216"/>
    </source>
</evidence>